<feature type="transmembrane region" description="Helical" evidence="9">
    <location>
        <begin position="152"/>
        <end position="174"/>
    </location>
</feature>
<keyword evidence="4 9" id="KW-1003">Cell membrane</keyword>
<evidence type="ECO:0000256" key="7">
    <source>
        <dbReference type="ARBA" id="ARBA00022989"/>
    </source>
</evidence>
<feature type="transmembrane region" description="Helical" evidence="9">
    <location>
        <begin position="20"/>
        <end position="39"/>
    </location>
</feature>
<evidence type="ECO:0000256" key="9">
    <source>
        <dbReference type="RuleBase" id="RU363064"/>
    </source>
</evidence>
<evidence type="ECO:0000256" key="3">
    <source>
        <dbReference type="ARBA" id="ARBA00022448"/>
    </source>
</evidence>
<dbReference type="Pfam" id="PF01235">
    <property type="entry name" value="Na_Ala_symp"/>
    <property type="match status" value="1"/>
</dbReference>
<evidence type="ECO:0008006" key="12">
    <source>
        <dbReference type="Google" id="ProtNLM"/>
    </source>
</evidence>
<dbReference type="PANTHER" id="PTHR30330">
    <property type="entry name" value="AGSS FAMILY TRANSPORTER, SODIUM-ALANINE"/>
    <property type="match status" value="1"/>
</dbReference>
<keyword evidence="6 9" id="KW-0769">Symport</keyword>
<feature type="transmembrane region" description="Helical" evidence="9">
    <location>
        <begin position="313"/>
        <end position="333"/>
    </location>
</feature>
<evidence type="ECO:0000256" key="5">
    <source>
        <dbReference type="ARBA" id="ARBA00022692"/>
    </source>
</evidence>
<organism evidence="10 11">
    <name type="scientific">Corynebacterium argentoratense DSM 44202</name>
    <dbReference type="NCBI Taxonomy" id="1348662"/>
    <lineage>
        <taxon>Bacteria</taxon>
        <taxon>Bacillati</taxon>
        <taxon>Actinomycetota</taxon>
        <taxon>Actinomycetes</taxon>
        <taxon>Mycobacteriales</taxon>
        <taxon>Corynebacteriaceae</taxon>
        <taxon>Corynebacterium</taxon>
    </lineage>
</organism>
<dbReference type="eggNOG" id="COG1115">
    <property type="taxonomic scope" value="Bacteria"/>
</dbReference>
<dbReference type="HOGENOM" id="CLU_024867_0_1_11"/>
<dbReference type="Proteomes" id="UP000016943">
    <property type="component" value="Chromosome"/>
</dbReference>
<dbReference type="FunFam" id="1.20.1740.10:FF:000004">
    <property type="entry name" value="Sodium:alanine symporter family protein"/>
    <property type="match status" value="1"/>
</dbReference>
<dbReference type="PANTHER" id="PTHR30330:SF1">
    <property type="entry name" value="AMINO-ACID CARRIER PROTEIN ALST"/>
    <property type="match status" value="1"/>
</dbReference>
<comment type="subcellular location">
    <subcellularLocation>
        <location evidence="1 9">Cell membrane</location>
        <topology evidence="1 9">Multi-pass membrane protein</topology>
    </subcellularLocation>
</comment>
<dbReference type="EMBL" id="CP006365">
    <property type="protein sequence ID" value="AGU15353.1"/>
    <property type="molecule type" value="Genomic_DNA"/>
</dbReference>
<evidence type="ECO:0000256" key="1">
    <source>
        <dbReference type="ARBA" id="ARBA00004651"/>
    </source>
</evidence>
<dbReference type="PATRIC" id="fig|1348662.3.peg.1204"/>
<evidence type="ECO:0000256" key="2">
    <source>
        <dbReference type="ARBA" id="ARBA00009261"/>
    </source>
</evidence>
<evidence type="ECO:0000313" key="10">
    <source>
        <dbReference type="EMBL" id="AGU15353.1"/>
    </source>
</evidence>
<keyword evidence="11" id="KW-1185">Reference proteome</keyword>
<sequence length="499" mass="52807">MNEKSTVLDQVQSVVDALSGYLWQGVTWLLILAGLYFCFRTIVVQVRYLPAMFGAITEKPSKSQSGRDGISSFKAFTISAASRVGTGNVAGVAIAVTTGGPGAVFWMWMLAIIGGASSFVESTLAQAYKVRDADNYRGGPAYYIRKGLGANWAWLSVVFCVLITVTYGFVFNAVQSNSIADSIVTSFPSFDPNRVKWIVGIALAVITGVVIFGGVHRIASVTQVVVPLMAVAYIVVGFIVVVINIGEVPNMVARIVENAFGVRQFGGAALGTVIMTGIKRGLFSNEAGMGSVPNAAATASVSHPVKQGLIQTLGVYFDTIVVCSITAFIILLANPDLSEETGGINLTQTALSDSVGSWGVHFLTIVIFFLAFSSVIGNYYYGEANIEYLSGSKGVLTAFRVLVALCVLGGALGSIPLVWALADVFSGLMVVINLIAIVPLCGVAVALLANFDKQRAAGLNPVFHRDDIPGIRGYEGMECWDGSDPLTHRDEHDQAALSG</sequence>
<feature type="transmembrane region" description="Helical" evidence="9">
    <location>
        <begin position="401"/>
        <end position="422"/>
    </location>
</feature>
<dbReference type="AlphaFoldDB" id="U3GXR2"/>
<dbReference type="RefSeq" id="WP_020976511.1">
    <property type="nucleotide sequence ID" value="NC_022198.1"/>
</dbReference>
<dbReference type="Gene3D" id="1.20.1740.10">
    <property type="entry name" value="Amino acid/polyamine transporter I"/>
    <property type="match status" value="1"/>
</dbReference>
<evidence type="ECO:0000256" key="8">
    <source>
        <dbReference type="ARBA" id="ARBA00023136"/>
    </source>
</evidence>
<dbReference type="NCBIfam" id="TIGR00835">
    <property type="entry name" value="agcS"/>
    <property type="match status" value="1"/>
</dbReference>
<keyword evidence="8 9" id="KW-0472">Membrane</keyword>
<protein>
    <recommendedName>
        <fullName evidence="12">Sodium:alanine symporter</fullName>
    </recommendedName>
</protein>
<dbReference type="InterPro" id="IPR001463">
    <property type="entry name" value="Na/Ala_symport"/>
</dbReference>
<dbReference type="KEGG" id="caz:CARG_06145"/>
<dbReference type="GeneID" id="78250004"/>
<dbReference type="GO" id="GO:0005283">
    <property type="term" value="F:amino acid:sodium symporter activity"/>
    <property type="evidence" value="ECO:0007669"/>
    <property type="project" value="InterPro"/>
</dbReference>
<dbReference type="STRING" id="1348662.CARG_06145"/>
<dbReference type="PROSITE" id="PS00873">
    <property type="entry name" value="NA_ALANINE_SYMP"/>
    <property type="match status" value="1"/>
</dbReference>
<feature type="transmembrane region" description="Helical" evidence="9">
    <location>
        <begin position="224"/>
        <end position="245"/>
    </location>
</feature>
<reference evidence="10 11" key="1">
    <citation type="journal article" date="2013" name="Genome Announc.">
        <title>Whole-Genome Sequence of the Clinical Strain Corynebacterium argentoratense DSM 44202, Isolated from a Human Throat Specimen.</title>
        <authorList>
            <person name="Bomholt C."/>
            <person name="Glaub A."/>
            <person name="Gravermann K."/>
            <person name="Albersmeier A."/>
            <person name="Brinkrolf K."/>
            <person name="Ruckert C."/>
            <person name="Tauch A."/>
        </authorList>
    </citation>
    <scope>NUCLEOTIDE SEQUENCE [LARGE SCALE GENOMIC DNA]</scope>
    <source>
        <strain evidence="10">DSM 44202</strain>
    </source>
</reference>
<keyword evidence="5 9" id="KW-0812">Transmembrane</keyword>
<evidence type="ECO:0000256" key="4">
    <source>
        <dbReference type="ARBA" id="ARBA00022475"/>
    </source>
</evidence>
<gene>
    <name evidence="10" type="ORF">CARG_06145</name>
</gene>
<keyword evidence="7 9" id="KW-1133">Transmembrane helix</keyword>
<keyword evidence="3 9" id="KW-0813">Transport</keyword>
<evidence type="ECO:0000256" key="6">
    <source>
        <dbReference type="ARBA" id="ARBA00022847"/>
    </source>
</evidence>
<comment type="similarity">
    <text evidence="2 9">Belongs to the alanine or glycine:cation symporter (AGCS) (TC 2.A.25) family.</text>
</comment>
<evidence type="ECO:0000313" key="11">
    <source>
        <dbReference type="Proteomes" id="UP000016943"/>
    </source>
</evidence>
<feature type="transmembrane region" description="Helical" evidence="9">
    <location>
        <begin position="89"/>
        <end position="113"/>
    </location>
</feature>
<name>U3GXR2_9CORY</name>
<proteinExistence type="inferred from homology"/>
<dbReference type="PRINTS" id="PR00175">
    <property type="entry name" value="NAALASMPORT"/>
</dbReference>
<feature type="transmembrane region" description="Helical" evidence="9">
    <location>
        <begin position="428"/>
        <end position="449"/>
    </location>
</feature>
<dbReference type="GO" id="GO:0005886">
    <property type="term" value="C:plasma membrane"/>
    <property type="evidence" value="ECO:0007669"/>
    <property type="project" value="UniProtKB-SubCell"/>
</dbReference>
<feature type="transmembrane region" description="Helical" evidence="9">
    <location>
        <begin position="195"/>
        <end position="218"/>
    </location>
</feature>
<feature type="transmembrane region" description="Helical" evidence="9">
    <location>
        <begin position="358"/>
        <end position="381"/>
    </location>
</feature>
<accession>U3GXR2</accession>